<organism evidence="3 4">
    <name type="scientific">Dreissena polymorpha</name>
    <name type="common">Zebra mussel</name>
    <name type="synonym">Mytilus polymorpha</name>
    <dbReference type="NCBI Taxonomy" id="45954"/>
    <lineage>
        <taxon>Eukaryota</taxon>
        <taxon>Metazoa</taxon>
        <taxon>Spiralia</taxon>
        <taxon>Lophotrochozoa</taxon>
        <taxon>Mollusca</taxon>
        <taxon>Bivalvia</taxon>
        <taxon>Autobranchia</taxon>
        <taxon>Heteroconchia</taxon>
        <taxon>Euheterodonta</taxon>
        <taxon>Imparidentia</taxon>
        <taxon>Neoheterodontei</taxon>
        <taxon>Myida</taxon>
        <taxon>Dreissenoidea</taxon>
        <taxon>Dreissenidae</taxon>
        <taxon>Dreissena</taxon>
    </lineage>
</organism>
<gene>
    <name evidence="3" type="ORF">DPMN_103945</name>
</gene>
<sequence length="108" mass="12462">MGNGSIGRHGNQNRSQEEEGVAKWSSFKFTERLHAITNGAELATYLEELTRFTSDLQAEIESRTVDNKRMKEENTRLASQLEQVIAERDRLNSYILKLKEEITSFKIK</sequence>
<name>A0A9D4HC37_DREPO</name>
<proteinExistence type="predicted"/>
<evidence type="ECO:0000313" key="4">
    <source>
        <dbReference type="Proteomes" id="UP000828390"/>
    </source>
</evidence>
<keyword evidence="4" id="KW-1185">Reference proteome</keyword>
<feature type="coiled-coil region" evidence="1">
    <location>
        <begin position="67"/>
        <end position="101"/>
    </location>
</feature>
<evidence type="ECO:0000313" key="3">
    <source>
        <dbReference type="EMBL" id="KAH3830699.1"/>
    </source>
</evidence>
<dbReference type="EMBL" id="JAIWYP010000004">
    <property type="protein sequence ID" value="KAH3830699.1"/>
    <property type="molecule type" value="Genomic_DNA"/>
</dbReference>
<feature type="region of interest" description="Disordered" evidence="2">
    <location>
        <begin position="1"/>
        <end position="21"/>
    </location>
</feature>
<reference evidence="3" key="2">
    <citation type="submission" date="2020-11" db="EMBL/GenBank/DDBJ databases">
        <authorList>
            <person name="McCartney M.A."/>
            <person name="Auch B."/>
            <person name="Kono T."/>
            <person name="Mallez S."/>
            <person name="Becker A."/>
            <person name="Gohl D.M."/>
            <person name="Silverstein K.A.T."/>
            <person name="Koren S."/>
            <person name="Bechman K.B."/>
            <person name="Herman A."/>
            <person name="Abrahante J.E."/>
            <person name="Garbe J."/>
        </authorList>
    </citation>
    <scope>NUCLEOTIDE SEQUENCE</scope>
    <source>
        <strain evidence="3">Duluth1</strain>
        <tissue evidence="3">Whole animal</tissue>
    </source>
</reference>
<dbReference type="Proteomes" id="UP000828390">
    <property type="component" value="Unassembled WGS sequence"/>
</dbReference>
<accession>A0A9D4HC37</accession>
<dbReference type="AlphaFoldDB" id="A0A9D4HC37"/>
<evidence type="ECO:0000256" key="1">
    <source>
        <dbReference type="SAM" id="Coils"/>
    </source>
</evidence>
<evidence type="ECO:0000256" key="2">
    <source>
        <dbReference type="SAM" id="MobiDB-lite"/>
    </source>
</evidence>
<reference evidence="3" key="1">
    <citation type="journal article" date="2019" name="bioRxiv">
        <title>The Genome of the Zebra Mussel, Dreissena polymorpha: A Resource for Invasive Species Research.</title>
        <authorList>
            <person name="McCartney M.A."/>
            <person name="Auch B."/>
            <person name="Kono T."/>
            <person name="Mallez S."/>
            <person name="Zhang Y."/>
            <person name="Obille A."/>
            <person name="Becker A."/>
            <person name="Abrahante J.E."/>
            <person name="Garbe J."/>
            <person name="Badalamenti J.P."/>
            <person name="Herman A."/>
            <person name="Mangelson H."/>
            <person name="Liachko I."/>
            <person name="Sullivan S."/>
            <person name="Sone E.D."/>
            <person name="Koren S."/>
            <person name="Silverstein K.A.T."/>
            <person name="Beckman K.B."/>
            <person name="Gohl D.M."/>
        </authorList>
    </citation>
    <scope>NUCLEOTIDE SEQUENCE</scope>
    <source>
        <strain evidence="3">Duluth1</strain>
        <tissue evidence="3">Whole animal</tissue>
    </source>
</reference>
<keyword evidence="1" id="KW-0175">Coiled coil</keyword>
<comment type="caution">
    <text evidence="3">The sequence shown here is derived from an EMBL/GenBank/DDBJ whole genome shotgun (WGS) entry which is preliminary data.</text>
</comment>
<protein>
    <submittedName>
        <fullName evidence="3">Uncharacterized protein</fullName>
    </submittedName>
</protein>